<evidence type="ECO:0000256" key="3">
    <source>
        <dbReference type="ARBA" id="ARBA00022729"/>
    </source>
</evidence>
<dbReference type="Gene3D" id="3.40.50.2300">
    <property type="match status" value="2"/>
</dbReference>
<evidence type="ECO:0000313" key="5">
    <source>
        <dbReference type="EMBL" id="HGY38481.1"/>
    </source>
</evidence>
<dbReference type="PANTHER" id="PTHR46847">
    <property type="entry name" value="D-ALLOSE-BINDING PERIPLASMIC PROTEIN-RELATED"/>
    <property type="match status" value="1"/>
</dbReference>
<dbReference type="GO" id="GO:0030246">
    <property type="term" value="F:carbohydrate binding"/>
    <property type="evidence" value="ECO:0007669"/>
    <property type="project" value="UniProtKB-ARBA"/>
</dbReference>
<dbReference type="EMBL" id="DTIY01000010">
    <property type="protein sequence ID" value="HGY38481.1"/>
    <property type="molecule type" value="Genomic_DNA"/>
</dbReference>
<comment type="similarity">
    <text evidence="2">Belongs to the bacterial solute-binding protein 2 family.</text>
</comment>
<reference evidence="5" key="1">
    <citation type="journal article" date="2020" name="mSystems">
        <title>Genome- and Community-Level Interaction Insights into Carbon Utilization and Element Cycling Functions of Hydrothermarchaeota in Hydrothermal Sediment.</title>
        <authorList>
            <person name="Zhou Z."/>
            <person name="Liu Y."/>
            <person name="Xu W."/>
            <person name="Pan J."/>
            <person name="Luo Z.H."/>
            <person name="Li M."/>
        </authorList>
    </citation>
    <scope>NUCLEOTIDE SEQUENCE [LARGE SCALE GENOMIC DNA]</scope>
    <source>
        <strain evidence="5">SpSt-82</strain>
    </source>
</reference>
<organism evidence="5">
    <name type="scientific">Candidatus Caldatribacterium saccharofermentans</name>
    <dbReference type="NCBI Taxonomy" id="1454753"/>
    <lineage>
        <taxon>Bacteria</taxon>
        <taxon>Pseudomonadati</taxon>
        <taxon>Atribacterota</taxon>
        <taxon>Atribacteria</taxon>
        <taxon>Atribacterales</taxon>
        <taxon>Candidatus Caldatribacteriaceae</taxon>
        <taxon>Candidatus Caldatribacterium</taxon>
    </lineage>
</organism>
<accession>A0A7V4WJU6</accession>
<dbReference type="InterPro" id="IPR028082">
    <property type="entry name" value="Peripla_BP_I"/>
</dbReference>
<keyword evidence="3" id="KW-0732">Signal</keyword>
<dbReference type="InterPro" id="IPR025997">
    <property type="entry name" value="SBP_2_dom"/>
</dbReference>
<protein>
    <submittedName>
        <fullName evidence="5">Sugar ABC transporter substrate-binding protein</fullName>
    </submittedName>
</protein>
<gene>
    <name evidence="5" type="ORF">ENW11_01545</name>
</gene>
<dbReference type="GO" id="GO:0030313">
    <property type="term" value="C:cell envelope"/>
    <property type="evidence" value="ECO:0007669"/>
    <property type="project" value="UniProtKB-SubCell"/>
</dbReference>
<evidence type="ECO:0000256" key="1">
    <source>
        <dbReference type="ARBA" id="ARBA00004196"/>
    </source>
</evidence>
<evidence type="ECO:0000259" key="4">
    <source>
        <dbReference type="Pfam" id="PF13407"/>
    </source>
</evidence>
<sequence>MKRWLFLGIVLTLTGLVLVHPLFAAPKRIAVLTPYLASVTTNEMIQAFVNFAREKGWEVTVIDTKGDFGALANRWEDVIAQKVDAIVMGMGDPNQFKKQIEMANEAGIPVFGGDAGYIEGMVCNVTSNNYVLSAQITSYLIDKLQGKGKIAKLYHSAHPGVQKREVIFDAIVRNTPGIEVVAEHWVQVPGPIEDARRAVQNILLAHPDINAIWAAWDEPAIGAALAIREAGKEGQVIVTGIDGNRQALEMIRDGSPIIATVKQDFVTIARILAEQVEKVFAGEEVTERVLYAPSPLVTKENVEQFLTQ</sequence>
<dbReference type="SUPFAM" id="SSF53822">
    <property type="entry name" value="Periplasmic binding protein-like I"/>
    <property type="match status" value="1"/>
</dbReference>
<comment type="caution">
    <text evidence="5">The sequence shown here is derived from an EMBL/GenBank/DDBJ whole genome shotgun (WGS) entry which is preliminary data.</text>
</comment>
<name>A0A7V4WJU6_9BACT</name>
<proteinExistence type="inferred from homology"/>
<dbReference type="AlphaFoldDB" id="A0A7V4WJU6"/>
<comment type="subcellular location">
    <subcellularLocation>
        <location evidence="1">Cell envelope</location>
    </subcellularLocation>
</comment>
<dbReference type="Pfam" id="PF13407">
    <property type="entry name" value="Peripla_BP_4"/>
    <property type="match status" value="1"/>
</dbReference>
<feature type="domain" description="Periplasmic binding protein" evidence="4">
    <location>
        <begin position="29"/>
        <end position="284"/>
    </location>
</feature>
<dbReference type="PANTHER" id="PTHR46847:SF1">
    <property type="entry name" value="D-ALLOSE-BINDING PERIPLASMIC PROTEIN-RELATED"/>
    <property type="match status" value="1"/>
</dbReference>
<evidence type="ECO:0000256" key="2">
    <source>
        <dbReference type="ARBA" id="ARBA00007639"/>
    </source>
</evidence>